<dbReference type="InterPro" id="IPR036908">
    <property type="entry name" value="RlpA-like_sf"/>
</dbReference>
<name>A0A3N7G760_POPTR</name>
<sequence>MGTQKDFILHHKIETLKEEEMGFNIGSALIMVGIVSCLLSVADAAEGIAVFYKPPYTPSKCYGNRNNGVMVAGVSDALWNGGAACGRKYRVSCVRGANQAPRPCRKGSVVVTVVDFCRKGCNGVINLSQDAFSRIADPDAGKVVVRYDQA</sequence>
<keyword evidence="4" id="KW-1133">Transmembrane helix</keyword>
<accession>A0A3N7G760</accession>
<evidence type="ECO:0000313" key="6">
    <source>
        <dbReference type="EMBL" id="RQP02964.1"/>
    </source>
</evidence>
<dbReference type="GO" id="GO:0009627">
    <property type="term" value="P:systemic acquired resistance"/>
    <property type="evidence" value="ECO:0007669"/>
    <property type="project" value="InterPro"/>
</dbReference>
<dbReference type="AlphaFoldDB" id="A0A3N7G760"/>
<dbReference type="PROSITE" id="PS50842">
    <property type="entry name" value="EXPANSIN_EG45"/>
    <property type="match status" value="1"/>
</dbReference>
<dbReference type="EMBL" id="CM009307">
    <property type="protein sequence ID" value="RQP02964.1"/>
    <property type="molecule type" value="Genomic_DNA"/>
</dbReference>
<keyword evidence="3" id="KW-0732">Signal</keyword>
<protein>
    <recommendedName>
        <fullName evidence="5">Expansin-like EG45 domain-containing protein</fullName>
    </recommendedName>
</protein>
<gene>
    <name evidence="6" type="ORF">POPTR_018G101600</name>
</gene>
<evidence type="ECO:0000256" key="2">
    <source>
        <dbReference type="ARBA" id="ARBA00022525"/>
    </source>
</evidence>
<reference evidence="6 7" key="1">
    <citation type="journal article" date="2006" name="Science">
        <title>The genome of black cottonwood, Populus trichocarpa (Torr. &amp; Gray).</title>
        <authorList>
            <person name="Tuskan G.A."/>
            <person name="Difazio S."/>
            <person name="Jansson S."/>
            <person name="Bohlmann J."/>
            <person name="Grigoriev I."/>
            <person name="Hellsten U."/>
            <person name="Putnam N."/>
            <person name="Ralph S."/>
            <person name="Rombauts S."/>
            <person name="Salamov A."/>
            <person name="Schein J."/>
            <person name="Sterck L."/>
            <person name="Aerts A."/>
            <person name="Bhalerao R.R."/>
            <person name="Bhalerao R.P."/>
            <person name="Blaudez D."/>
            <person name="Boerjan W."/>
            <person name="Brun A."/>
            <person name="Brunner A."/>
            <person name="Busov V."/>
            <person name="Campbell M."/>
            <person name="Carlson J."/>
            <person name="Chalot M."/>
            <person name="Chapman J."/>
            <person name="Chen G.L."/>
            <person name="Cooper D."/>
            <person name="Coutinho P.M."/>
            <person name="Couturier J."/>
            <person name="Covert S."/>
            <person name="Cronk Q."/>
            <person name="Cunningham R."/>
            <person name="Davis J."/>
            <person name="Degroeve S."/>
            <person name="Dejardin A."/>
            <person name="Depamphilis C."/>
            <person name="Detter J."/>
            <person name="Dirks B."/>
            <person name="Dubchak I."/>
            <person name="Duplessis S."/>
            <person name="Ehlting J."/>
            <person name="Ellis B."/>
            <person name="Gendler K."/>
            <person name="Goodstein D."/>
            <person name="Gribskov M."/>
            <person name="Grimwood J."/>
            <person name="Groover A."/>
            <person name="Gunter L."/>
            <person name="Hamberger B."/>
            <person name="Heinze B."/>
            <person name="Helariutta Y."/>
            <person name="Henrissat B."/>
            <person name="Holligan D."/>
            <person name="Holt R."/>
            <person name="Huang W."/>
            <person name="Islam-Faridi N."/>
            <person name="Jones S."/>
            <person name="Jones-Rhoades M."/>
            <person name="Jorgensen R."/>
            <person name="Joshi C."/>
            <person name="Kangasjarvi J."/>
            <person name="Karlsson J."/>
            <person name="Kelleher C."/>
            <person name="Kirkpatrick R."/>
            <person name="Kirst M."/>
            <person name="Kohler A."/>
            <person name="Kalluri U."/>
            <person name="Larimer F."/>
            <person name="Leebens-Mack J."/>
            <person name="Leple J.C."/>
            <person name="Locascio P."/>
            <person name="Lou Y."/>
            <person name="Lucas S."/>
            <person name="Martin F."/>
            <person name="Montanini B."/>
            <person name="Napoli C."/>
            <person name="Nelson D.R."/>
            <person name="Nelson C."/>
            <person name="Nieminen K."/>
            <person name="Nilsson O."/>
            <person name="Pereda V."/>
            <person name="Peter G."/>
            <person name="Philippe R."/>
            <person name="Pilate G."/>
            <person name="Poliakov A."/>
            <person name="Razumovskaya J."/>
            <person name="Richardson P."/>
            <person name="Rinaldi C."/>
            <person name="Ritland K."/>
            <person name="Rouze P."/>
            <person name="Ryaboy D."/>
            <person name="Schmutz J."/>
            <person name="Schrader J."/>
            <person name="Segerman B."/>
            <person name="Shin H."/>
            <person name="Siddiqui A."/>
            <person name="Sterky F."/>
            <person name="Terry A."/>
            <person name="Tsai C.J."/>
            <person name="Uberbacher E."/>
            <person name="Unneberg P."/>
            <person name="Vahala J."/>
            <person name="Wall K."/>
            <person name="Wessler S."/>
            <person name="Yang G."/>
            <person name="Yin T."/>
            <person name="Douglas C."/>
            <person name="Marra M."/>
            <person name="Sandberg G."/>
            <person name="Van de Peer Y."/>
            <person name="Rokhsar D."/>
        </authorList>
    </citation>
    <scope>NUCLEOTIDE SEQUENCE [LARGE SCALE GENOMIC DNA]</scope>
    <source>
        <strain evidence="7">cv. Nisqually</strain>
    </source>
</reference>
<dbReference type="Proteomes" id="UP000006729">
    <property type="component" value="Chromosome 18"/>
</dbReference>
<feature type="transmembrane region" description="Helical" evidence="4">
    <location>
        <begin position="21"/>
        <end position="42"/>
    </location>
</feature>
<dbReference type="InterPro" id="IPR044206">
    <property type="entry name" value="EGC1/2"/>
</dbReference>
<dbReference type="Gene3D" id="2.40.40.10">
    <property type="entry name" value="RlpA-like domain"/>
    <property type="match status" value="1"/>
</dbReference>
<comment type="subcellular location">
    <subcellularLocation>
        <location evidence="1">Secreted</location>
    </subcellularLocation>
</comment>
<dbReference type="PANTHER" id="PTHR47295:SF5">
    <property type="entry name" value="EG45-LIKE DOMAIN CONTAINING PROTEIN 2"/>
    <property type="match status" value="1"/>
</dbReference>
<dbReference type="OrthoDB" id="406505at2759"/>
<keyword evidence="4" id="KW-0812">Transmembrane</keyword>
<organism evidence="6 7">
    <name type="scientific">Populus trichocarpa</name>
    <name type="common">Western balsam poplar</name>
    <name type="synonym">Populus balsamifera subsp. trichocarpa</name>
    <dbReference type="NCBI Taxonomy" id="3694"/>
    <lineage>
        <taxon>Eukaryota</taxon>
        <taxon>Viridiplantae</taxon>
        <taxon>Streptophyta</taxon>
        <taxon>Embryophyta</taxon>
        <taxon>Tracheophyta</taxon>
        <taxon>Spermatophyta</taxon>
        <taxon>Magnoliopsida</taxon>
        <taxon>eudicotyledons</taxon>
        <taxon>Gunneridae</taxon>
        <taxon>Pentapetalae</taxon>
        <taxon>rosids</taxon>
        <taxon>fabids</taxon>
        <taxon>Malpighiales</taxon>
        <taxon>Salicaceae</taxon>
        <taxon>Saliceae</taxon>
        <taxon>Populus</taxon>
    </lineage>
</organism>
<dbReference type="STRING" id="3694.A0A3N7G760"/>
<dbReference type="FunFam" id="2.40.40.10:FF:000005">
    <property type="entry name" value="Barwin-related endoglucanase"/>
    <property type="match status" value="1"/>
</dbReference>
<evidence type="ECO:0000256" key="3">
    <source>
        <dbReference type="ARBA" id="ARBA00022729"/>
    </source>
</evidence>
<evidence type="ECO:0000256" key="4">
    <source>
        <dbReference type="SAM" id="Phobius"/>
    </source>
</evidence>
<feature type="domain" description="Expansin-like EG45" evidence="5">
    <location>
        <begin position="47"/>
        <end position="150"/>
    </location>
</feature>
<dbReference type="CDD" id="cd22269">
    <property type="entry name" value="DPBB_EG45-like"/>
    <property type="match status" value="1"/>
</dbReference>
<dbReference type="InterPro" id="IPR007112">
    <property type="entry name" value="Expansin/allergen_DPBB_dom"/>
</dbReference>
<proteinExistence type="predicted"/>
<dbReference type="Pfam" id="PF03330">
    <property type="entry name" value="DPBB_1"/>
    <property type="match status" value="1"/>
</dbReference>
<dbReference type="SMART" id="SM00837">
    <property type="entry name" value="DPBB_1"/>
    <property type="match status" value="1"/>
</dbReference>
<evidence type="ECO:0000313" key="7">
    <source>
        <dbReference type="Proteomes" id="UP000006729"/>
    </source>
</evidence>
<dbReference type="SUPFAM" id="SSF50685">
    <property type="entry name" value="Barwin-like endoglucanases"/>
    <property type="match status" value="1"/>
</dbReference>
<evidence type="ECO:0000259" key="5">
    <source>
        <dbReference type="PROSITE" id="PS50842"/>
    </source>
</evidence>
<keyword evidence="4" id="KW-0472">Membrane</keyword>
<dbReference type="GO" id="GO:0048046">
    <property type="term" value="C:apoplast"/>
    <property type="evidence" value="ECO:0007669"/>
    <property type="project" value="InterPro"/>
</dbReference>
<evidence type="ECO:0000256" key="1">
    <source>
        <dbReference type="ARBA" id="ARBA00004613"/>
    </source>
</evidence>
<keyword evidence="7" id="KW-1185">Reference proteome</keyword>
<dbReference type="PANTHER" id="PTHR47295">
    <property type="entry name" value="EG45-LIKE DOMAIN CONTAINING PROTEIN 1-RELATED"/>
    <property type="match status" value="1"/>
</dbReference>
<keyword evidence="2" id="KW-0964">Secreted</keyword>
<dbReference type="InterPro" id="IPR009009">
    <property type="entry name" value="RlpA-like_DPBB"/>
</dbReference>
<dbReference type="InParanoid" id="A0A3N7G760"/>